<sequence>MSDEDQLGAAVRKLVGQVSHWTPPRWAAFSLSGATRADLMHDLIQWMADRCAEAEGRPALPVPRLDNDLALPDQLTVVAADLRRFAPPAARADAVARINALRGAFT</sequence>
<protein>
    <submittedName>
        <fullName evidence="1">Uncharacterized protein</fullName>
    </submittedName>
</protein>
<comment type="caution">
    <text evidence="1">The sequence shown here is derived from an EMBL/GenBank/DDBJ whole genome shotgun (WGS) entry which is preliminary data.</text>
</comment>
<accession>A0ABN3HZJ0</accession>
<dbReference type="RefSeq" id="WP_344620157.1">
    <property type="nucleotide sequence ID" value="NZ_BAAARV010000124.1"/>
</dbReference>
<evidence type="ECO:0000313" key="2">
    <source>
        <dbReference type="Proteomes" id="UP001501444"/>
    </source>
</evidence>
<evidence type="ECO:0000313" key="1">
    <source>
        <dbReference type="EMBL" id="GAA2391367.1"/>
    </source>
</evidence>
<reference evidence="1 2" key="1">
    <citation type="journal article" date="2019" name="Int. J. Syst. Evol. Microbiol.">
        <title>The Global Catalogue of Microorganisms (GCM) 10K type strain sequencing project: providing services to taxonomists for standard genome sequencing and annotation.</title>
        <authorList>
            <consortium name="The Broad Institute Genomics Platform"/>
            <consortium name="The Broad Institute Genome Sequencing Center for Infectious Disease"/>
            <person name="Wu L."/>
            <person name="Ma J."/>
        </authorList>
    </citation>
    <scope>NUCLEOTIDE SEQUENCE [LARGE SCALE GENOMIC DNA]</scope>
    <source>
        <strain evidence="1 2">JCM 3272</strain>
    </source>
</reference>
<name>A0ABN3HZJ0_9ACTN</name>
<keyword evidence="2" id="KW-1185">Reference proteome</keyword>
<dbReference type="EMBL" id="BAAARV010000124">
    <property type="protein sequence ID" value="GAA2391367.1"/>
    <property type="molecule type" value="Genomic_DNA"/>
</dbReference>
<proteinExistence type="predicted"/>
<dbReference type="Proteomes" id="UP001501444">
    <property type="component" value="Unassembled WGS sequence"/>
</dbReference>
<organism evidence="1 2">
    <name type="scientific">Dactylosporangium salmoneum</name>
    <dbReference type="NCBI Taxonomy" id="53361"/>
    <lineage>
        <taxon>Bacteria</taxon>
        <taxon>Bacillati</taxon>
        <taxon>Actinomycetota</taxon>
        <taxon>Actinomycetes</taxon>
        <taxon>Micromonosporales</taxon>
        <taxon>Micromonosporaceae</taxon>
        <taxon>Dactylosporangium</taxon>
    </lineage>
</organism>
<gene>
    <name evidence="1" type="ORF">GCM10010170_103700</name>
</gene>